<evidence type="ECO:0000256" key="2">
    <source>
        <dbReference type="ARBA" id="ARBA00001997"/>
    </source>
</evidence>
<proteinExistence type="inferred from homology"/>
<evidence type="ECO:0000256" key="1">
    <source>
        <dbReference type="ARBA" id="ARBA00001298"/>
    </source>
</evidence>
<protein>
    <recommendedName>
        <fullName evidence="4 7">dTDP-4-dehydrorhamnose 3,5-epimerase</fullName>
        <ecNumber evidence="3 7">5.1.3.13</ecNumber>
    </recommendedName>
    <alternativeName>
        <fullName evidence="7">Thymidine diphospho-4-keto-rhamnose 3,5-epimerase</fullName>
    </alternativeName>
</protein>
<organism evidence="8 9">
    <name type="scientific">Hymenobacter polaris</name>
    <dbReference type="NCBI Taxonomy" id="2682546"/>
    <lineage>
        <taxon>Bacteria</taxon>
        <taxon>Pseudomonadati</taxon>
        <taxon>Bacteroidota</taxon>
        <taxon>Cytophagia</taxon>
        <taxon>Cytophagales</taxon>
        <taxon>Hymenobacteraceae</taxon>
        <taxon>Hymenobacter</taxon>
    </lineage>
</organism>
<gene>
    <name evidence="8" type="primary">rfbC</name>
    <name evidence="8" type="ORF">HHL22_10930</name>
</gene>
<comment type="caution">
    <text evidence="8">The sequence shown here is derived from an EMBL/GenBank/DDBJ whole genome shotgun (WGS) entry which is preliminary data.</text>
</comment>
<accession>A0A7Y0AE72</accession>
<comment type="catalytic activity">
    <reaction evidence="1 7">
        <text>dTDP-4-dehydro-6-deoxy-alpha-D-glucose = dTDP-4-dehydro-beta-L-rhamnose</text>
        <dbReference type="Rhea" id="RHEA:16969"/>
        <dbReference type="ChEBI" id="CHEBI:57649"/>
        <dbReference type="ChEBI" id="CHEBI:62830"/>
        <dbReference type="EC" id="5.1.3.13"/>
    </reaction>
</comment>
<feature type="active site" description="Proton acceptor" evidence="5">
    <location>
        <position position="62"/>
    </location>
</feature>
<dbReference type="InterPro" id="IPR011051">
    <property type="entry name" value="RmlC_Cupin_sf"/>
</dbReference>
<dbReference type="EMBL" id="JABBGH010000002">
    <property type="protein sequence ID" value="NML65719.1"/>
    <property type="molecule type" value="Genomic_DNA"/>
</dbReference>
<dbReference type="NCBIfam" id="TIGR01221">
    <property type="entry name" value="rmlC"/>
    <property type="match status" value="1"/>
</dbReference>
<evidence type="ECO:0000256" key="7">
    <source>
        <dbReference type="RuleBase" id="RU364069"/>
    </source>
</evidence>
<dbReference type="EC" id="5.1.3.13" evidence="3 7"/>
<evidence type="ECO:0000313" key="8">
    <source>
        <dbReference type="EMBL" id="NML65719.1"/>
    </source>
</evidence>
<reference evidence="8 9" key="1">
    <citation type="submission" date="2020-04" db="EMBL/GenBank/DDBJ databases">
        <title>Hymenobacter polaris sp. nov., isolated from Arctic soil.</title>
        <authorList>
            <person name="Dahal R.H."/>
        </authorList>
    </citation>
    <scope>NUCLEOTIDE SEQUENCE [LARGE SCALE GENOMIC DNA]</scope>
    <source>
        <strain evidence="8 9">RP-2-7</strain>
    </source>
</reference>
<dbReference type="Pfam" id="PF00908">
    <property type="entry name" value="dTDP_sugar_isom"/>
    <property type="match status" value="1"/>
</dbReference>
<dbReference type="GO" id="GO:0005829">
    <property type="term" value="C:cytosol"/>
    <property type="evidence" value="ECO:0007669"/>
    <property type="project" value="TreeGrafter"/>
</dbReference>
<dbReference type="GO" id="GO:0008830">
    <property type="term" value="F:dTDP-4-dehydrorhamnose 3,5-epimerase activity"/>
    <property type="evidence" value="ECO:0007669"/>
    <property type="project" value="UniProtKB-UniRule"/>
</dbReference>
<dbReference type="GO" id="GO:0019305">
    <property type="term" value="P:dTDP-rhamnose biosynthetic process"/>
    <property type="evidence" value="ECO:0007669"/>
    <property type="project" value="UniProtKB-UniRule"/>
</dbReference>
<comment type="similarity">
    <text evidence="7">Belongs to the dTDP-4-dehydrorhamnose 3,5-epimerase family.</text>
</comment>
<keyword evidence="9" id="KW-1185">Reference proteome</keyword>
<evidence type="ECO:0000256" key="6">
    <source>
        <dbReference type="PIRSR" id="PIRSR600888-3"/>
    </source>
</evidence>
<evidence type="ECO:0000256" key="3">
    <source>
        <dbReference type="ARBA" id="ARBA00012098"/>
    </source>
</evidence>
<evidence type="ECO:0000256" key="5">
    <source>
        <dbReference type="PIRSR" id="PIRSR600888-1"/>
    </source>
</evidence>
<comment type="function">
    <text evidence="2 7">Catalyzes the epimerization of the C3' and C5'positions of dTDP-6-deoxy-D-xylo-4-hexulose, forming dTDP-6-deoxy-L-lyxo-4-hexulose.</text>
</comment>
<dbReference type="InterPro" id="IPR014710">
    <property type="entry name" value="RmlC-like_jellyroll"/>
</dbReference>
<feature type="active site" description="Proton donor" evidence="5">
    <location>
        <position position="132"/>
    </location>
</feature>
<feature type="site" description="Participates in a stacking interaction with the thymidine ring of dTDP-4-oxo-6-deoxyglucose" evidence="6">
    <location>
        <position position="138"/>
    </location>
</feature>
<dbReference type="PANTHER" id="PTHR21047">
    <property type="entry name" value="DTDP-6-DEOXY-D-GLUCOSE-3,5 EPIMERASE"/>
    <property type="match status" value="1"/>
</dbReference>
<dbReference type="CDD" id="cd00438">
    <property type="entry name" value="cupin_RmlC"/>
    <property type="match status" value="1"/>
</dbReference>
<dbReference type="UniPathway" id="UPA00124"/>
<keyword evidence="7 8" id="KW-0413">Isomerase</keyword>
<dbReference type="SUPFAM" id="SSF51182">
    <property type="entry name" value="RmlC-like cupins"/>
    <property type="match status" value="1"/>
</dbReference>
<comment type="pathway">
    <text evidence="7">Carbohydrate biosynthesis; dTDP-L-rhamnose biosynthesis.</text>
</comment>
<dbReference type="GO" id="GO:0000271">
    <property type="term" value="P:polysaccharide biosynthetic process"/>
    <property type="evidence" value="ECO:0007669"/>
    <property type="project" value="TreeGrafter"/>
</dbReference>
<dbReference type="InterPro" id="IPR000888">
    <property type="entry name" value="RmlC-like"/>
</dbReference>
<dbReference type="PANTHER" id="PTHR21047:SF2">
    <property type="entry name" value="THYMIDINE DIPHOSPHO-4-KETO-RHAMNOSE 3,5-EPIMERASE"/>
    <property type="match status" value="1"/>
</dbReference>
<dbReference type="Gene3D" id="2.60.120.10">
    <property type="entry name" value="Jelly Rolls"/>
    <property type="match status" value="1"/>
</dbReference>
<name>A0A7Y0AE72_9BACT</name>
<comment type="subunit">
    <text evidence="7">Homodimer.</text>
</comment>
<dbReference type="AlphaFoldDB" id="A0A7Y0AE72"/>
<evidence type="ECO:0000256" key="4">
    <source>
        <dbReference type="ARBA" id="ARBA00019595"/>
    </source>
</evidence>
<dbReference type="RefSeq" id="WP_169531226.1">
    <property type="nucleotide sequence ID" value="NZ_JABBGH010000002.1"/>
</dbReference>
<evidence type="ECO:0000313" key="9">
    <source>
        <dbReference type="Proteomes" id="UP000559626"/>
    </source>
</evidence>
<dbReference type="Proteomes" id="UP000559626">
    <property type="component" value="Unassembled WGS sequence"/>
</dbReference>
<sequence length="182" mass="19838">MQVSTFPIEGLLEFRPRIFGDDRGAFFESFSARTMEGLGLPHLDWVQDNQSSSKAGTVRGLHFQCPPHAQAKLVRVAQGRALDVVVDLRAGSPTYGQHATVELTAALGNVFFVPVGFAHGFVALEDNTLFLYKCTDYYAPAAEGGLLWNDPALGINWQLPSEALISPKDAILPTLAEFDSPF</sequence>